<gene>
    <name evidence="9" type="ORF">PV05_04707</name>
</gene>
<feature type="domain" description="Major facilitator superfamily (MFS) profile" evidence="8">
    <location>
        <begin position="35"/>
        <end position="488"/>
    </location>
</feature>
<feature type="transmembrane region" description="Helical" evidence="7">
    <location>
        <begin position="164"/>
        <end position="188"/>
    </location>
</feature>
<dbReference type="PROSITE" id="PS50850">
    <property type="entry name" value="MFS"/>
    <property type="match status" value="1"/>
</dbReference>
<dbReference type="Pfam" id="PF00083">
    <property type="entry name" value="Sugar_tr"/>
    <property type="match status" value="1"/>
</dbReference>
<dbReference type="SUPFAM" id="SSF103473">
    <property type="entry name" value="MFS general substrate transporter"/>
    <property type="match status" value="1"/>
</dbReference>
<feature type="transmembrane region" description="Helical" evidence="7">
    <location>
        <begin position="365"/>
        <end position="385"/>
    </location>
</feature>
<organism evidence="9 10">
    <name type="scientific">Exophiala xenobiotica</name>
    <dbReference type="NCBI Taxonomy" id="348802"/>
    <lineage>
        <taxon>Eukaryota</taxon>
        <taxon>Fungi</taxon>
        <taxon>Dikarya</taxon>
        <taxon>Ascomycota</taxon>
        <taxon>Pezizomycotina</taxon>
        <taxon>Eurotiomycetes</taxon>
        <taxon>Chaetothyriomycetidae</taxon>
        <taxon>Chaetothyriales</taxon>
        <taxon>Herpotrichiellaceae</taxon>
        <taxon>Exophiala</taxon>
    </lineage>
</organism>
<feature type="transmembrane region" description="Helical" evidence="7">
    <location>
        <begin position="334"/>
        <end position="356"/>
    </location>
</feature>
<evidence type="ECO:0000256" key="2">
    <source>
        <dbReference type="ARBA" id="ARBA00010992"/>
    </source>
</evidence>
<dbReference type="HOGENOM" id="CLU_001265_30_12_1"/>
<evidence type="ECO:0000256" key="5">
    <source>
        <dbReference type="ARBA" id="ARBA00022989"/>
    </source>
</evidence>
<name>A0A0D2F7K4_9EURO</name>
<reference evidence="9 10" key="1">
    <citation type="submission" date="2015-01" db="EMBL/GenBank/DDBJ databases">
        <title>The Genome Sequence of Exophiala xenobiotica CBS118157.</title>
        <authorList>
            <consortium name="The Broad Institute Genomics Platform"/>
            <person name="Cuomo C."/>
            <person name="de Hoog S."/>
            <person name="Gorbushina A."/>
            <person name="Stielow B."/>
            <person name="Teixiera M."/>
            <person name="Abouelleil A."/>
            <person name="Chapman S.B."/>
            <person name="Priest M."/>
            <person name="Young S.K."/>
            <person name="Wortman J."/>
            <person name="Nusbaum C."/>
            <person name="Birren B."/>
        </authorList>
    </citation>
    <scope>NUCLEOTIDE SEQUENCE [LARGE SCALE GENOMIC DNA]</scope>
    <source>
        <strain evidence="9 10">CBS 118157</strain>
    </source>
</reference>
<feature type="transmembrane region" description="Helical" evidence="7">
    <location>
        <begin position="27"/>
        <end position="48"/>
    </location>
</feature>
<dbReference type="GO" id="GO:0016020">
    <property type="term" value="C:membrane"/>
    <property type="evidence" value="ECO:0007669"/>
    <property type="project" value="UniProtKB-SubCell"/>
</dbReference>
<evidence type="ECO:0000256" key="7">
    <source>
        <dbReference type="SAM" id="Phobius"/>
    </source>
</evidence>
<dbReference type="PROSITE" id="PS00216">
    <property type="entry name" value="SUGAR_TRANSPORT_1"/>
    <property type="match status" value="1"/>
</dbReference>
<evidence type="ECO:0000313" key="9">
    <source>
        <dbReference type="EMBL" id="KIW56004.1"/>
    </source>
</evidence>
<dbReference type="InterPro" id="IPR005828">
    <property type="entry name" value="MFS_sugar_transport-like"/>
</dbReference>
<feature type="transmembrane region" description="Helical" evidence="7">
    <location>
        <begin position="80"/>
        <end position="98"/>
    </location>
</feature>
<dbReference type="PANTHER" id="PTHR48022">
    <property type="entry name" value="PLASTIDIC GLUCOSE TRANSPORTER 4"/>
    <property type="match status" value="1"/>
</dbReference>
<keyword evidence="4 7" id="KW-0812">Transmembrane</keyword>
<evidence type="ECO:0000256" key="3">
    <source>
        <dbReference type="ARBA" id="ARBA00022448"/>
    </source>
</evidence>
<dbReference type="Gene3D" id="1.20.1250.20">
    <property type="entry name" value="MFS general substrate transporter like domains"/>
    <property type="match status" value="1"/>
</dbReference>
<keyword evidence="5 7" id="KW-1133">Transmembrane helix</keyword>
<dbReference type="GeneID" id="25326615"/>
<accession>A0A0D2F7K4</accession>
<dbReference type="PANTHER" id="PTHR48022:SF59">
    <property type="entry name" value="MAJOR FACILITATOR SUPERFAMILY (MFS) PROFILE DOMAIN-CONTAINING PROTEIN"/>
    <property type="match status" value="1"/>
</dbReference>
<dbReference type="InterPro" id="IPR050360">
    <property type="entry name" value="MFS_Sugar_Transporters"/>
</dbReference>
<feature type="transmembrane region" description="Helical" evidence="7">
    <location>
        <begin position="110"/>
        <end position="130"/>
    </location>
</feature>
<dbReference type="InterPro" id="IPR020846">
    <property type="entry name" value="MFS_dom"/>
</dbReference>
<feature type="transmembrane region" description="Helical" evidence="7">
    <location>
        <begin position="136"/>
        <end position="157"/>
    </location>
</feature>
<sequence length="530" mass="58266">MGVKAAFAQSPLAVYARKIRTTPREVIFNRSLLLSTVLYATSAIPATWDQGSSATVPSLPGFQLHFGISSGTDAQAIKNFVSIVYIGMATGSLLSFFVNDRIGRRWSYRLYIAVWTLGQIVATLAPGLAGLYAARIITGLGIGALTVTGPMSIVEIAPAEIRGLLTAWFTVSMSMALVSANFCVLGVFEHISTSRLQYQTVFFSPCLFMWLGVIASFFLCESPRWLMLVDQHDDAVKTLVRLRGLPADHARVQRELAEIQGSIQLERERYGCDTHNGIVSIVKETFTVPSNLRRVQQTLVSYGLAQLSGANSVTSYFIPILTLMGVGGGTTRNLFLSGMYGLSKLFFALIASFFFIDALGRRRSLFVGITFQMLSDLYIGIYIKYKQEGDASAASSQAAIGLVFVHAFGYAVGLFALPYVFGGELWPNRLRSFGGAMSQCFHWLFIYAMTYGTPSLLENTDNWGAFIFFAGWCFMSLVYVYLAVPELAGLGVEEIDALFKGPWFNAYKRAKRATVLEGENLEAPRDQKSS</sequence>
<evidence type="ECO:0000256" key="1">
    <source>
        <dbReference type="ARBA" id="ARBA00004141"/>
    </source>
</evidence>
<feature type="transmembrane region" description="Helical" evidence="7">
    <location>
        <begin position="463"/>
        <end position="484"/>
    </location>
</feature>
<comment type="similarity">
    <text evidence="2">Belongs to the major facilitator superfamily. Sugar transporter (TC 2.A.1.1) family.</text>
</comment>
<feature type="transmembrane region" description="Helical" evidence="7">
    <location>
        <begin position="299"/>
        <end position="322"/>
    </location>
</feature>
<dbReference type="GO" id="GO:0005351">
    <property type="term" value="F:carbohydrate:proton symporter activity"/>
    <property type="evidence" value="ECO:0007669"/>
    <property type="project" value="TreeGrafter"/>
</dbReference>
<evidence type="ECO:0000256" key="6">
    <source>
        <dbReference type="ARBA" id="ARBA00023136"/>
    </source>
</evidence>
<feature type="transmembrane region" description="Helical" evidence="7">
    <location>
        <begin position="433"/>
        <end position="451"/>
    </location>
</feature>
<dbReference type="InterPro" id="IPR005829">
    <property type="entry name" value="Sugar_transporter_CS"/>
</dbReference>
<evidence type="ECO:0000256" key="4">
    <source>
        <dbReference type="ARBA" id="ARBA00022692"/>
    </source>
</evidence>
<dbReference type="Proteomes" id="UP000054342">
    <property type="component" value="Unassembled WGS sequence"/>
</dbReference>
<keyword evidence="3" id="KW-0813">Transport</keyword>
<feature type="transmembrane region" description="Helical" evidence="7">
    <location>
        <begin position="200"/>
        <end position="220"/>
    </location>
</feature>
<dbReference type="OrthoDB" id="508119at2759"/>
<proteinExistence type="inferred from homology"/>
<keyword evidence="6 7" id="KW-0472">Membrane</keyword>
<evidence type="ECO:0000259" key="8">
    <source>
        <dbReference type="PROSITE" id="PS50850"/>
    </source>
</evidence>
<comment type="subcellular location">
    <subcellularLocation>
        <location evidence="1">Membrane</location>
        <topology evidence="1">Multi-pass membrane protein</topology>
    </subcellularLocation>
</comment>
<dbReference type="RefSeq" id="XP_013316588.1">
    <property type="nucleotide sequence ID" value="XM_013461134.1"/>
</dbReference>
<keyword evidence="10" id="KW-1185">Reference proteome</keyword>
<dbReference type="AlphaFoldDB" id="A0A0D2F7K4"/>
<feature type="transmembrane region" description="Helical" evidence="7">
    <location>
        <begin position="397"/>
        <end position="421"/>
    </location>
</feature>
<dbReference type="PRINTS" id="PR00171">
    <property type="entry name" value="SUGRTRNSPORT"/>
</dbReference>
<dbReference type="InterPro" id="IPR003663">
    <property type="entry name" value="Sugar/inositol_transpt"/>
</dbReference>
<dbReference type="EMBL" id="KN847319">
    <property type="protein sequence ID" value="KIW56004.1"/>
    <property type="molecule type" value="Genomic_DNA"/>
</dbReference>
<dbReference type="InterPro" id="IPR036259">
    <property type="entry name" value="MFS_trans_sf"/>
</dbReference>
<evidence type="ECO:0000313" key="10">
    <source>
        <dbReference type="Proteomes" id="UP000054342"/>
    </source>
</evidence>
<protein>
    <recommendedName>
        <fullName evidence="8">Major facilitator superfamily (MFS) profile domain-containing protein</fullName>
    </recommendedName>
</protein>